<dbReference type="GO" id="GO:0003677">
    <property type="term" value="F:DNA binding"/>
    <property type="evidence" value="ECO:0007669"/>
    <property type="project" value="UniProtKB-UniRule"/>
</dbReference>
<protein>
    <submittedName>
        <fullName evidence="4">Transcriptional regulator</fullName>
    </submittedName>
</protein>
<evidence type="ECO:0000256" key="2">
    <source>
        <dbReference type="PROSITE-ProRule" id="PRU01091"/>
    </source>
</evidence>
<evidence type="ECO:0000256" key="1">
    <source>
        <dbReference type="ARBA" id="ARBA00023125"/>
    </source>
</evidence>
<dbReference type="Proteomes" id="UP000253204">
    <property type="component" value="Unassembled WGS sequence"/>
</dbReference>
<dbReference type="OrthoDB" id="8430416at2"/>
<dbReference type="CDD" id="cd00383">
    <property type="entry name" value="trans_reg_C"/>
    <property type="match status" value="1"/>
</dbReference>
<organism evidence="4 5">
    <name type="scientific">Vreelandella rituensis</name>
    <dbReference type="NCBI Taxonomy" id="2282306"/>
    <lineage>
        <taxon>Bacteria</taxon>
        <taxon>Pseudomonadati</taxon>
        <taxon>Pseudomonadota</taxon>
        <taxon>Gammaproteobacteria</taxon>
        <taxon>Oceanospirillales</taxon>
        <taxon>Halomonadaceae</taxon>
        <taxon>Vreelandella</taxon>
    </lineage>
</organism>
<dbReference type="InterPro" id="IPR027417">
    <property type="entry name" value="P-loop_NTPase"/>
</dbReference>
<dbReference type="SMART" id="SM00862">
    <property type="entry name" value="Trans_reg_C"/>
    <property type="match status" value="1"/>
</dbReference>
<feature type="domain" description="OmpR/PhoB-type" evidence="3">
    <location>
        <begin position="554"/>
        <end position="649"/>
    </location>
</feature>
<dbReference type="InterPro" id="IPR001867">
    <property type="entry name" value="OmpR/PhoB-type_DNA-bd"/>
</dbReference>
<evidence type="ECO:0000313" key="5">
    <source>
        <dbReference type="Proteomes" id="UP000253204"/>
    </source>
</evidence>
<dbReference type="EMBL" id="QPIJ01000026">
    <property type="protein sequence ID" value="RCV90350.1"/>
    <property type="molecule type" value="Genomic_DNA"/>
</dbReference>
<proteinExistence type="predicted"/>
<dbReference type="Gene3D" id="3.40.50.300">
    <property type="entry name" value="P-loop containing nucleotide triphosphate hydrolases"/>
    <property type="match status" value="1"/>
</dbReference>
<name>A0A368TZU4_9GAMM</name>
<dbReference type="InterPro" id="IPR041664">
    <property type="entry name" value="AAA_16"/>
</dbReference>
<dbReference type="GO" id="GO:0000160">
    <property type="term" value="P:phosphorelay signal transduction system"/>
    <property type="evidence" value="ECO:0007669"/>
    <property type="project" value="InterPro"/>
</dbReference>
<evidence type="ECO:0000313" key="4">
    <source>
        <dbReference type="EMBL" id="RCV90350.1"/>
    </source>
</evidence>
<dbReference type="Pfam" id="PF00486">
    <property type="entry name" value="Trans_reg_C"/>
    <property type="match status" value="1"/>
</dbReference>
<dbReference type="Pfam" id="PF13191">
    <property type="entry name" value="AAA_16"/>
    <property type="match status" value="1"/>
</dbReference>
<accession>A0A368TZU4</accession>
<dbReference type="InterPro" id="IPR016032">
    <property type="entry name" value="Sig_transdc_resp-reg_C-effctor"/>
</dbReference>
<dbReference type="AlphaFoldDB" id="A0A368TZU4"/>
<dbReference type="Gene3D" id="1.10.10.10">
    <property type="entry name" value="Winged helix-like DNA-binding domain superfamily/Winged helix DNA-binding domain"/>
    <property type="match status" value="1"/>
</dbReference>
<sequence>MWQRMSELTASRVHQAFVGRTSELDALRGVFATAGPQVVHVYGIAGIGKTALLHILAAEARDAGATVIRLDCRHIEPTETGFLQALEGAIGGGDPDMDTLVERLGRLGSLVLLALDSYEVFRLLDTWLRQIFVALLPDNVRILFFSRQRPLDAWFSAPDWGRLVQCVPLEPLSQSEAKALLSVHGMQDEDAAFLARATHGHPLTLKLAAAASRENNVRSWPQETVLQHAVDELSRMFLADVDDPVSRRVLQGAVVLRRVTVSLLQALFPELAPQDAYERLRRLPFVDGVHDGLIIHEAVRDSLARSLHASDPSRYLNYRRSAWRQLVVEAQSAASDDLWRYTADMLYLIENPVVREAFFPTGTVLHTVEVAHPQDTEALAGIVRAHDGSQASELLLQWWRRLPQAFSIVRGQTGQVEGLYCKLRSDRIEPTWLLSDPVTAQWYSHLEQKPLRPGEVALFCRRWLSLNEGDSPSEIQAAVWLDLKRSYMELRPGLRRVYLAATDLGAYSQVAQCLGFEVLAGREVELDGLSYSSAVLDFGPASVDGWLAELAAAELGIKRAPALLDVEARQLRLAEGAVALTPLEFGVMRYLVERQGKAVSRSELLQHVWGTSYQGGSNVVDAVVRTLRRKLGGQSGRVETLTGVGYRLR</sequence>
<dbReference type="SUPFAM" id="SSF46894">
    <property type="entry name" value="C-terminal effector domain of the bipartite response regulators"/>
    <property type="match status" value="1"/>
</dbReference>
<dbReference type="PROSITE" id="PS51755">
    <property type="entry name" value="OMPR_PHOB"/>
    <property type="match status" value="1"/>
</dbReference>
<keyword evidence="1 2" id="KW-0238">DNA-binding</keyword>
<dbReference type="InterPro" id="IPR036388">
    <property type="entry name" value="WH-like_DNA-bd_sf"/>
</dbReference>
<evidence type="ECO:0000259" key="3">
    <source>
        <dbReference type="PROSITE" id="PS51755"/>
    </source>
</evidence>
<dbReference type="GO" id="GO:0006355">
    <property type="term" value="P:regulation of DNA-templated transcription"/>
    <property type="evidence" value="ECO:0007669"/>
    <property type="project" value="InterPro"/>
</dbReference>
<keyword evidence="5" id="KW-1185">Reference proteome</keyword>
<dbReference type="SUPFAM" id="SSF52540">
    <property type="entry name" value="P-loop containing nucleoside triphosphate hydrolases"/>
    <property type="match status" value="1"/>
</dbReference>
<gene>
    <name evidence="4" type="ORF">DU506_11615</name>
</gene>
<comment type="caution">
    <text evidence="4">The sequence shown here is derived from an EMBL/GenBank/DDBJ whole genome shotgun (WGS) entry which is preliminary data.</text>
</comment>
<dbReference type="CDD" id="cd00009">
    <property type="entry name" value="AAA"/>
    <property type="match status" value="1"/>
</dbReference>
<reference evidence="4 5" key="1">
    <citation type="submission" date="2018-07" db="EMBL/GenBank/DDBJ databases">
        <title>Halomonas rutogse sp. nov., isolated from Lake TangqianCo on Tibetan Plateau.</title>
        <authorList>
            <person name="Lu H."/>
            <person name="Xing P."/>
            <person name="Wu Q."/>
        </authorList>
    </citation>
    <scope>NUCLEOTIDE SEQUENCE [LARGE SCALE GENOMIC DNA]</scope>
    <source>
        <strain evidence="4 5">TQ8S</strain>
    </source>
</reference>
<feature type="DNA-binding region" description="OmpR/PhoB-type" evidence="2">
    <location>
        <begin position="554"/>
        <end position="649"/>
    </location>
</feature>